<dbReference type="EMBL" id="JAFJYH010000030">
    <property type="protein sequence ID" value="KAG4423712.1"/>
    <property type="molecule type" value="Genomic_DNA"/>
</dbReference>
<evidence type="ECO:0000313" key="2">
    <source>
        <dbReference type="EMBL" id="KAG4423712.1"/>
    </source>
</evidence>
<name>A0A8H8BTU3_9HELO</name>
<sequence length="267" mass="30095">MQDDPDDPDDPYDTHDQSLPVVTQETSDGGRPLFQAYVETADESGDEQALGDSQHLANLARFTRVRRELADAAAIEVNPRTLIYKPSDAVVPAGEGVEENRSTLWALRLNQDAVEEIGSTGDILASDKRSKQLGFLLDRTGEEKQFIPPLSRNDRARGWKGWEWEVGQKEEGHRGKPLRRMVEHFGSGTLVRLSADMTETRLHALSEPQHQEVVDYIDYCHKGLKEQFAPFLPNPRYFGTPLNFTVNTFLNPFHPRKYPTVAPDLNG</sequence>
<gene>
    <name evidence="2" type="ORF">IFR04_003137</name>
</gene>
<reference evidence="2" key="1">
    <citation type="submission" date="2021-02" db="EMBL/GenBank/DDBJ databases">
        <title>Genome sequence Cadophora malorum strain M34.</title>
        <authorList>
            <person name="Stefanovic E."/>
            <person name="Vu D."/>
            <person name="Scully C."/>
            <person name="Dijksterhuis J."/>
            <person name="Roader J."/>
            <person name="Houbraken J."/>
        </authorList>
    </citation>
    <scope>NUCLEOTIDE SEQUENCE</scope>
    <source>
        <strain evidence="2">M34</strain>
    </source>
</reference>
<feature type="compositionally biased region" description="Acidic residues" evidence="1">
    <location>
        <begin position="1"/>
        <end position="11"/>
    </location>
</feature>
<organism evidence="2 3">
    <name type="scientific">Cadophora malorum</name>
    <dbReference type="NCBI Taxonomy" id="108018"/>
    <lineage>
        <taxon>Eukaryota</taxon>
        <taxon>Fungi</taxon>
        <taxon>Dikarya</taxon>
        <taxon>Ascomycota</taxon>
        <taxon>Pezizomycotina</taxon>
        <taxon>Leotiomycetes</taxon>
        <taxon>Helotiales</taxon>
        <taxon>Ploettnerulaceae</taxon>
        <taxon>Cadophora</taxon>
    </lineage>
</organism>
<dbReference type="AlphaFoldDB" id="A0A8H8BTU3"/>
<keyword evidence="3" id="KW-1185">Reference proteome</keyword>
<comment type="caution">
    <text evidence="2">The sequence shown here is derived from an EMBL/GenBank/DDBJ whole genome shotgun (WGS) entry which is preliminary data.</text>
</comment>
<dbReference type="OrthoDB" id="10606935at2759"/>
<protein>
    <submittedName>
        <fullName evidence="2">Uncharacterized protein</fullName>
    </submittedName>
</protein>
<feature type="region of interest" description="Disordered" evidence="1">
    <location>
        <begin position="1"/>
        <end position="30"/>
    </location>
</feature>
<proteinExistence type="predicted"/>
<dbReference type="Proteomes" id="UP000664132">
    <property type="component" value="Unassembled WGS sequence"/>
</dbReference>
<accession>A0A8H8BTU3</accession>
<evidence type="ECO:0000313" key="3">
    <source>
        <dbReference type="Proteomes" id="UP000664132"/>
    </source>
</evidence>
<evidence type="ECO:0000256" key="1">
    <source>
        <dbReference type="SAM" id="MobiDB-lite"/>
    </source>
</evidence>